<keyword evidence="6 7" id="KW-0472">Membrane</keyword>
<name>A0ABS5EC40_9PROT</name>
<dbReference type="PANTHER" id="PTHR43302:SF5">
    <property type="entry name" value="TRANSPORTER ARSB-RELATED"/>
    <property type="match status" value="1"/>
</dbReference>
<evidence type="ECO:0000256" key="2">
    <source>
        <dbReference type="ARBA" id="ARBA00022448"/>
    </source>
</evidence>
<feature type="transmembrane region" description="Helical" evidence="7">
    <location>
        <begin position="351"/>
        <end position="374"/>
    </location>
</feature>
<feature type="domain" description="Citrate transporter-like" evidence="8">
    <location>
        <begin position="17"/>
        <end position="353"/>
    </location>
</feature>
<dbReference type="EMBL" id="JAAEDI010000003">
    <property type="protein sequence ID" value="MBR0648581.1"/>
    <property type="molecule type" value="Genomic_DNA"/>
</dbReference>
<sequence length="413" mass="42794">MDLTLAIFFFVYLAMGVGHLPGLRVDRTGAALIGAMLLVALGRISPDAAWDAVDYRTIGLLFGLMVISAALVVAGFYAWVARKVSDLQVGPKALLAIIILVATGMSSLLTKDIVAVAMTPVFCSICVSRRLNPVPFLLGFCFATNVGSVGTLTGSPQNMIVAETLHLSFTDFVRAAALPSLLGLPVIWAALVLRYRGKWHLPAASGSVADQPSVPDVALDTIGSIKAILILVAVIAAFILSDWPHMLIALLGASALLASRRVSSTTVLAHVNGNLLVLLFGLFILNAAFSATGVPAQLLAAMRGIGVDLHDPMSMLAVMAVLSNIVGNNPAVMLAIPFIDGAPDPEALGAAIALGTGFSSNAVLFGSLAGIIVAEEGRKRGVSITFMEFAKAGVPIAVLTLIGAGAWVAYLTS</sequence>
<gene>
    <name evidence="9" type="ORF">GXW78_02810</name>
</gene>
<keyword evidence="5 7" id="KW-1133">Transmembrane helix</keyword>
<feature type="transmembrane region" description="Helical" evidence="7">
    <location>
        <begin position="28"/>
        <end position="46"/>
    </location>
</feature>
<evidence type="ECO:0000256" key="1">
    <source>
        <dbReference type="ARBA" id="ARBA00004651"/>
    </source>
</evidence>
<feature type="transmembrane region" description="Helical" evidence="7">
    <location>
        <begin position="93"/>
        <end position="122"/>
    </location>
</feature>
<feature type="transmembrane region" description="Helical" evidence="7">
    <location>
        <begin position="58"/>
        <end position="81"/>
    </location>
</feature>
<dbReference type="Proteomes" id="UP000698752">
    <property type="component" value="Unassembled WGS sequence"/>
</dbReference>
<dbReference type="InterPro" id="IPR004680">
    <property type="entry name" value="Cit_transptr-like_dom"/>
</dbReference>
<keyword evidence="2" id="KW-0813">Transport</keyword>
<evidence type="ECO:0000313" key="10">
    <source>
        <dbReference type="Proteomes" id="UP000698752"/>
    </source>
</evidence>
<comment type="caution">
    <text evidence="9">The sequence shown here is derived from an EMBL/GenBank/DDBJ whole genome shotgun (WGS) entry which is preliminary data.</text>
</comment>
<feature type="transmembrane region" description="Helical" evidence="7">
    <location>
        <begin position="228"/>
        <end position="255"/>
    </location>
</feature>
<evidence type="ECO:0000256" key="3">
    <source>
        <dbReference type="ARBA" id="ARBA00022475"/>
    </source>
</evidence>
<feature type="transmembrane region" description="Helical" evidence="7">
    <location>
        <begin position="172"/>
        <end position="193"/>
    </location>
</feature>
<evidence type="ECO:0000256" key="6">
    <source>
        <dbReference type="ARBA" id="ARBA00023136"/>
    </source>
</evidence>
<keyword evidence="10" id="KW-1185">Reference proteome</keyword>
<evidence type="ECO:0000313" key="9">
    <source>
        <dbReference type="EMBL" id="MBR0648581.1"/>
    </source>
</evidence>
<protein>
    <submittedName>
        <fullName evidence="9">Transporter</fullName>
    </submittedName>
</protein>
<evidence type="ECO:0000256" key="4">
    <source>
        <dbReference type="ARBA" id="ARBA00022692"/>
    </source>
</evidence>
<evidence type="ECO:0000259" key="8">
    <source>
        <dbReference type="Pfam" id="PF03600"/>
    </source>
</evidence>
<evidence type="ECO:0000256" key="5">
    <source>
        <dbReference type="ARBA" id="ARBA00022989"/>
    </source>
</evidence>
<feature type="transmembrane region" description="Helical" evidence="7">
    <location>
        <begin position="386"/>
        <end position="410"/>
    </location>
</feature>
<keyword evidence="3" id="KW-1003">Cell membrane</keyword>
<dbReference type="Pfam" id="PF03600">
    <property type="entry name" value="CitMHS"/>
    <property type="match status" value="1"/>
</dbReference>
<dbReference type="RefSeq" id="WP_211865896.1">
    <property type="nucleotide sequence ID" value="NZ_JAAEDI010000003.1"/>
</dbReference>
<organism evidence="9 10">
    <name type="scientific">Neoroseomonas terrae</name>
    <dbReference type="NCBI Taxonomy" id="424799"/>
    <lineage>
        <taxon>Bacteria</taxon>
        <taxon>Pseudomonadati</taxon>
        <taxon>Pseudomonadota</taxon>
        <taxon>Alphaproteobacteria</taxon>
        <taxon>Acetobacterales</taxon>
        <taxon>Acetobacteraceae</taxon>
        <taxon>Neoroseomonas</taxon>
    </lineage>
</organism>
<proteinExistence type="predicted"/>
<feature type="transmembrane region" description="Helical" evidence="7">
    <location>
        <begin position="134"/>
        <end position="152"/>
    </location>
</feature>
<comment type="subcellular location">
    <subcellularLocation>
        <location evidence="1">Cell membrane</location>
        <topology evidence="1">Multi-pass membrane protein</topology>
    </subcellularLocation>
</comment>
<dbReference type="PANTHER" id="PTHR43302">
    <property type="entry name" value="TRANSPORTER ARSB-RELATED"/>
    <property type="match status" value="1"/>
</dbReference>
<accession>A0ABS5EC40</accession>
<evidence type="ECO:0000256" key="7">
    <source>
        <dbReference type="SAM" id="Phobius"/>
    </source>
</evidence>
<feature type="transmembrane region" description="Helical" evidence="7">
    <location>
        <begin position="275"/>
        <end position="301"/>
    </location>
</feature>
<keyword evidence="4 7" id="KW-0812">Transmembrane</keyword>
<reference evidence="10" key="1">
    <citation type="journal article" date="2021" name="Syst. Appl. Microbiol.">
        <title>Roseomonas hellenica sp. nov., isolated from roots of wild-growing Alkanna tinctoria.</title>
        <authorList>
            <person name="Rat A."/>
            <person name="Naranjo H.D."/>
            <person name="Lebbe L."/>
            <person name="Cnockaert M."/>
            <person name="Krigas N."/>
            <person name="Grigoriadou K."/>
            <person name="Maloupa E."/>
            <person name="Willems A."/>
        </authorList>
    </citation>
    <scope>NUCLEOTIDE SEQUENCE [LARGE SCALE GENOMIC DNA]</scope>
    <source>
        <strain evidence="10">LMG 31159</strain>
    </source>
</reference>
<feature type="transmembrane region" description="Helical" evidence="7">
    <location>
        <begin position="313"/>
        <end position="339"/>
    </location>
</feature>